<name>A0ABP8HG31_9SPHI</name>
<sequence length="117" mass="13725">MIKQTMTPERMNRIKSSVQFMLIMAEMIQIEYQQDMDVRFKNPQVNQFAGRIIKDAQAIHFHLKNNDKVNIQISDSEFVEEYGIELHRVFKFFIGLPLSQVKEVMDNLESVSTEVSV</sequence>
<keyword evidence="2" id="KW-1185">Reference proteome</keyword>
<reference evidence="2" key="1">
    <citation type="journal article" date="2019" name="Int. J. Syst. Evol. Microbiol.">
        <title>The Global Catalogue of Microorganisms (GCM) 10K type strain sequencing project: providing services to taxonomists for standard genome sequencing and annotation.</title>
        <authorList>
            <consortium name="The Broad Institute Genomics Platform"/>
            <consortium name="The Broad Institute Genome Sequencing Center for Infectious Disease"/>
            <person name="Wu L."/>
            <person name="Ma J."/>
        </authorList>
    </citation>
    <scope>NUCLEOTIDE SEQUENCE [LARGE SCALE GENOMIC DNA]</scope>
    <source>
        <strain evidence="2">JCM 17705</strain>
    </source>
</reference>
<dbReference type="EMBL" id="BAABFT010000021">
    <property type="protein sequence ID" value="GAA4338655.1"/>
    <property type="molecule type" value="Genomic_DNA"/>
</dbReference>
<proteinExistence type="predicted"/>
<gene>
    <name evidence="1" type="ORF">GCM10023149_48770</name>
</gene>
<comment type="caution">
    <text evidence="1">The sequence shown here is derived from an EMBL/GenBank/DDBJ whole genome shotgun (WGS) entry which is preliminary data.</text>
</comment>
<accession>A0ABP8HG31</accession>
<evidence type="ECO:0000313" key="2">
    <source>
        <dbReference type="Proteomes" id="UP001500582"/>
    </source>
</evidence>
<evidence type="ECO:0000313" key="1">
    <source>
        <dbReference type="EMBL" id="GAA4338655.1"/>
    </source>
</evidence>
<dbReference type="RefSeq" id="WP_345213828.1">
    <property type="nucleotide sequence ID" value="NZ_BAABFT010000021.1"/>
</dbReference>
<dbReference type="Proteomes" id="UP001500582">
    <property type="component" value="Unassembled WGS sequence"/>
</dbReference>
<organism evidence="1 2">
    <name type="scientific">Mucilaginibacter gynuensis</name>
    <dbReference type="NCBI Taxonomy" id="1302236"/>
    <lineage>
        <taxon>Bacteria</taxon>
        <taxon>Pseudomonadati</taxon>
        <taxon>Bacteroidota</taxon>
        <taxon>Sphingobacteriia</taxon>
        <taxon>Sphingobacteriales</taxon>
        <taxon>Sphingobacteriaceae</taxon>
        <taxon>Mucilaginibacter</taxon>
    </lineage>
</organism>
<protein>
    <submittedName>
        <fullName evidence="1">Uncharacterized protein</fullName>
    </submittedName>
</protein>